<feature type="transmembrane region" description="Helical" evidence="2">
    <location>
        <begin position="446"/>
        <end position="465"/>
    </location>
</feature>
<proteinExistence type="predicted"/>
<feature type="transmembrane region" description="Helical" evidence="2">
    <location>
        <begin position="523"/>
        <end position="543"/>
    </location>
</feature>
<dbReference type="PANTHER" id="PTHR35322">
    <property type="entry name" value="PROTEIN CPR-5"/>
    <property type="match status" value="1"/>
</dbReference>
<feature type="region of interest" description="Disordered" evidence="1">
    <location>
        <begin position="1"/>
        <end position="38"/>
    </location>
</feature>
<feature type="compositionally biased region" description="Polar residues" evidence="1">
    <location>
        <begin position="1"/>
        <end position="33"/>
    </location>
</feature>
<keyword evidence="4" id="KW-1185">Reference proteome</keyword>
<dbReference type="GO" id="GO:0006952">
    <property type="term" value="P:defense response"/>
    <property type="evidence" value="ECO:0007669"/>
    <property type="project" value="InterPro"/>
</dbReference>
<evidence type="ECO:0000313" key="4">
    <source>
        <dbReference type="Proteomes" id="UP000631114"/>
    </source>
</evidence>
<feature type="transmembrane region" description="Helical" evidence="2">
    <location>
        <begin position="411"/>
        <end position="434"/>
    </location>
</feature>
<dbReference type="Proteomes" id="UP000631114">
    <property type="component" value="Unassembled WGS sequence"/>
</dbReference>
<dbReference type="GO" id="GO:0010150">
    <property type="term" value="P:leaf senescence"/>
    <property type="evidence" value="ECO:0007669"/>
    <property type="project" value="InterPro"/>
</dbReference>
<protein>
    <recommendedName>
        <fullName evidence="5">Protein CPR-5</fullName>
    </recommendedName>
</protein>
<reference evidence="3 4" key="1">
    <citation type="submission" date="2020-10" db="EMBL/GenBank/DDBJ databases">
        <title>The Coptis chinensis genome and diversification of protoberbering-type alkaloids.</title>
        <authorList>
            <person name="Wang B."/>
            <person name="Shu S."/>
            <person name="Song C."/>
            <person name="Liu Y."/>
        </authorList>
    </citation>
    <scope>NUCLEOTIDE SEQUENCE [LARGE SCALE GENOMIC DNA]</scope>
    <source>
        <strain evidence="3">HL-2020</strain>
        <tissue evidence="3">Leaf</tissue>
    </source>
</reference>
<dbReference type="GO" id="GO:0010090">
    <property type="term" value="P:trichome morphogenesis"/>
    <property type="evidence" value="ECO:0007669"/>
    <property type="project" value="InterPro"/>
</dbReference>
<organism evidence="3 4">
    <name type="scientific">Coptis chinensis</name>
    <dbReference type="NCBI Taxonomy" id="261450"/>
    <lineage>
        <taxon>Eukaryota</taxon>
        <taxon>Viridiplantae</taxon>
        <taxon>Streptophyta</taxon>
        <taxon>Embryophyta</taxon>
        <taxon>Tracheophyta</taxon>
        <taxon>Spermatophyta</taxon>
        <taxon>Magnoliopsida</taxon>
        <taxon>Ranunculales</taxon>
        <taxon>Ranunculaceae</taxon>
        <taxon>Coptidoideae</taxon>
        <taxon>Coptis</taxon>
    </lineage>
</organism>
<evidence type="ECO:0000313" key="3">
    <source>
        <dbReference type="EMBL" id="KAF9603960.1"/>
    </source>
</evidence>
<comment type="caution">
    <text evidence="3">The sequence shown here is derived from an EMBL/GenBank/DDBJ whole genome shotgun (WGS) entry which is preliminary data.</text>
</comment>
<keyword evidence="2" id="KW-1133">Transmembrane helix</keyword>
<evidence type="ECO:0008006" key="5">
    <source>
        <dbReference type="Google" id="ProtNLM"/>
    </source>
</evidence>
<dbReference type="PANTHER" id="PTHR35322:SF2">
    <property type="entry name" value="PROTEIN CPR-5"/>
    <property type="match status" value="1"/>
</dbReference>
<dbReference type="InterPro" id="IPR044708">
    <property type="entry name" value="CPR5"/>
</dbReference>
<sequence>MELPSSSSQPNNNEGDNISNIHSIPNLSNPSSKDPSKNVESIIFNNKKKKKKKTLLKLAFPVSSSTAATASSSKGLRVMSKLSKNASKVIVNRCGSDFDGLALPLGMSIAAVVAQICTSAVKESLANVYGDRFDRFVRNFGESFRCTLKTLRIVNEASLNNREPVGHPNIESLNSEASSSTFLDDRSSSVFKPSVCQSASLDGHRHEPSSVPEVNSTYFGISKSLDCVEDLQENVRLDAMNRELTLHGEMNQMLACVTERKSDFGMNGSMLNTFEKSVMEQARSNDLKTFEIGLLMKRLQLEESKLSLSSDSNRLERFKLSMGISKASFKVEKFKTQLEETRHTEFHKKCIDCLVAGLLIMSASLLYAAYVYSYKRISEFATSCITTEDSRSWWMPKRVQSLNSGMQNLKCLVIVASRMLFGVVMILAIAYLLLLRSSTSNQSMPVTHILLLLGVVCGFVGKLCVDTLGGSGYNWLLHWEALCLLHFFANICISTFFTILYGPVSVSQGFETKERLPYWIRRYTFFAVVLFFLPLLCGMMPFASPSDWKDHFVSIAKDAFFGSVIVEGR</sequence>
<evidence type="ECO:0000256" key="1">
    <source>
        <dbReference type="SAM" id="MobiDB-lite"/>
    </source>
</evidence>
<gene>
    <name evidence="3" type="ORF">IFM89_039314</name>
</gene>
<evidence type="ECO:0000256" key="2">
    <source>
        <dbReference type="SAM" id="Phobius"/>
    </source>
</evidence>
<keyword evidence="2" id="KW-0812">Transmembrane</keyword>
<name>A0A835HQL1_9MAGN</name>
<dbReference type="OrthoDB" id="2017423at2759"/>
<dbReference type="EMBL" id="JADFTS010000006">
    <property type="protein sequence ID" value="KAF9603960.1"/>
    <property type="molecule type" value="Genomic_DNA"/>
</dbReference>
<accession>A0A835HQL1</accession>
<feature type="transmembrane region" description="Helical" evidence="2">
    <location>
        <begin position="477"/>
        <end position="503"/>
    </location>
</feature>
<keyword evidence="2" id="KW-0472">Membrane</keyword>
<dbReference type="AlphaFoldDB" id="A0A835HQL1"/>